<dbReference type="RefSeq" id="WP_132460181.1">
    <property type="nucleotide sequence ID" value="NZ_SLXP01000001.1"/>
</dbReference>
<dbReference type="AlphaFoldDB" id="A0A4R2QB11"/>
<dbReference type="Proteomes" id="UP000294835">
    <property type="component" value="Unassembled WGS sequence"/>
</dbReference>
<evidence type="ECO:0000256" key="1">
    <source>
        <dbReference type="SAM" id="SignalP"/>
    </source>
</evidence>
<name>A0A4R2QB11_9RHOB</name>
<comment type="caution">
    <text evidence="2">The sequence shown here is derived from an EMBL/GenBank/DDBJ whole genome shotgun (WGS) entry which is preliminary data.</text>
</comment>
<dbReference type="OrthoDB" id="7659053at2"/>
<sequence>MKRLALAAILAALCTPAMAGPIERACLGSDRPGVSRGLCGCIQHAADLTLTQGDQKQAARFFRDPHQAQVIRQSDRRSDAAFWERYKRFGATAEAFCG</sequence>
<keyword evidence="3" id="KW-1185">Reference proteome</keyword>
<reference evidence="2 3" key="1">
    <citation type="submission" date="2019-03" db="EMBL/GenBank/DDBJ databases">
        <title>Genomic Encyclopedia of Type Strains, Phase IV (KMG-IV): sequencing the most valuable type-strain genomes for metagenomic binning, comparative biology and taxonomic classification.</title>
        <authorList>
            <person name="Goeker M."/>
        </authorList>
    </citation>
    <scope>NUCLEOTIDE SEQUENCE [LARGE SCALE GENOMIC DNA]</scope>
    <source>
        <strain evidence="2 3">DSM 18063</strain>
    </source>
</reference>
<feature type="chain" id="PRO_5020965168" description="Secreted protein" evidence="1">
    <location>
        <begin position="20"/>
        <end position="98"/>
    </location>
</feature>
<evidence type="ECO:0000313" key="2">
    <source>
        <dbReference type="EMBL" id="TCP44025.1"/>
    </source>
</evidence>
<feature type="signal peptide" evidence="1">
    <location>
        <begin position="1"/>
        <end position="19"/>
    </location>
</feature>
<dbReference type="EMBL" id="SLXP01000001">
    <property type="protein sequence ID" value="TCP44025.1"/>
    <property type="molecule type" value="Genomic_DNA"/>
</dbReference>
<evidence type="ECO:0008006" key="4">
    <source>
        <dbReference type="Google" id="ProtNLM"/>
    </source>
</evidence>
<organism evidence="2 3">
    <name type="scientific">Rhodovulum marinum</name>
    <dbReference type="NCBI Taxonomy" id="320662"/>
    <lineage>
        <taxon>Bacteria</taxon>
        <taxon>Pseudomonadati</taxon>
        <taxon>Pseudomonadota</taxon>
        <taxon>Alphaproteobacteria</taxon>
        <taxon>Rhodobacterales</taxon>
        <taxon>Paracoccaceae</taxon>
        <taxon>Rhodovulum</taxon>
    </lineage>
</organism>
<accession>A0A4R2QB11</accession>
<protein>
    <recommendedName>
        <fullName evidence="4">Secreted protein</fullName>
    </recommendedName>
</protein>
<gene>
    <name evidence="2" type="ORF">EV662_101111</name>
</gene>
<proteinExistence type="predicted"/>
<keyword evidence="1" id="KW-0732">Signal</keyword>
<evidence type="ECO:0000313" key="3">
    <source>
        <dbReference type="Proteomes" id="UP000294835"/>
    </source>
</evidence>